<dbReference type="AlphaFoldDB" id="A0A061RWQ9"/>
<sequence length="69" mass="7620">SELLQGIPKEKRLAAARPLATCLLRFRQTGGGGRGKRASPDSGGSTMWSDSRRTFDFEQAFCSQRMDAR</sequence>
<feature type="non-terminal residue" evidence="2">
    <location>
        <position position="1"/>
    </location>
</feature>
<reference evidence="2" key="1">
    <citation type="submission" date="2014-05" db="EMBL/GenBank/DDBJ databases">
        <title>The transcriptome of the halophilic microalga Tetraselmis sp. GSL018 isolated from the Great Salt Lake, Utah.</title>
        <authorList>
            <person name="Jinkerson R.E."/>
            <person name="D'Adamo S."/>
            <person name="Posewitz M.C."/>
        </authorList>
    </citation>
    <scope>NUCLEOTIDE SEQUENCE</scope>
    <source>
        <strain evidence="2">GSL018</strain>
    </source>
</reference>
<evidence type="ECO:0000313" key="2">
    <source>
        <dbReference type="EMBL" id="JAC75174.1"/>
    </source>
</evidence>
<gene>
    <name evidence="2" type="ORF">TSPGSL018_23862</name>
</gene>
<feature type="region of interest" description="Disordered" evidence="1">
    <location>
        <begin position="29"/>
        <end position="50"/>
    </location>
</feature>
<protein>
    <submittedName>
        <fullName evidence="2">Uncharacterized protein</fullName>
    </submittedName>
</protein>
<dbReference type="EMBL" id="GBEZ01010506">
    <property type="protein sequence ID" value="JAC75174.1"/>
    <property type="molecule type" value="Transcribed_RNA"/>
</dbReference>
<evidence type="ECO:0000256" key="1">
    <source>
        <dbReference type="SAM" id="MobiDB-lite"/>
    </source>
</evidence>
<accession>A0A061RWQ9</accession>
<organism evidence="2">
    <name type="scientific">Tetraselmis sp. GSL018</name>
    <dbReference type="NCBI Taxonomy" id="582737"/>
    <lineage>
        <taxon>Eukaryota</taxon>
        <taxon>Viridiplantae</taxon>
        <taxon>Chlorophyta</taxon>
        <taxon>core chlorophytes</taxon>
        <taxon>Chlorodendrophyceae</taxon>
        <taxon>Chlorodendrales</taxon>
        <taxon>Chlorodendraceae</taxon>
        <taxon>Tetraselmis</taxon>
    </lineage>
</organism>
<feature type="non-terminal residue" evidence="2">
    <location>
        <position position="69"/>
    </location>
</feature>
<proteinExistence type="predicted"/>
<name>A0A061RWQ9_9CHLO</name>